<comment type="similarity">
    <text evidence="3 10">Belongs to the cytochrome P450 family.</text>
</comment>
<dbReference type="InterPro" id="IPR002401">
    <property type="entry name" value="Cyt_P450_E_grp-I"/>
</dbReference>
<proteinExistence type="inferred from homology"/>
<dbReference type="Proteomes" id="UP000541558">
    <property type="component" value="Unassembled WGS sequence"/>
</dbReference>
<dbReference type="InterPro" id="IPR050364">
    <property type="entry name" value="Cytochrome_P450_fung"/>
</dbReference>
<dbReference type="EMBL" id="JAACJK010000001">
    <property type="protein sequence ID" value="KAF5342019.1"/>
    <property type="molecule type" value="Genomic_DNA"/>
</dbReference>
<dbReference type="PANTHER" id="PTHR46300">
    <property type="entry name" value="P450, PUTATIVE (EUROFUNG)-RELATED-RELATED"/>
    <property type="match status" value="1"/>
</dbReference>
<evidence type="ECO:0000313" key="12">
    <source>
        <dbReference type="Proteomes" id="UP000541558"/>
    </source>
</evidence>
<evidence type="ECO:0000256" key="5">
    <source>
        <dbReference type="ARBA" id="ARBA00022723"/>
    </source>
</evidence>
<organism evidence="11 12">
    <name type="scientific">Ephemerocybe angulata</name>
    <dbReference type="NCBI Taxonomy" id="980116"/>
    <lineage>
        <taxon>Eukaryota</taxon>
        <taxon>Fungi</taxon>
        <taxon>Dikarya</taxon>
        <taxon>Basidiomycota</taxon>
        <taxon>Agaricomycotina</taxon>
        <taxon>Agaricomycetes</taxon>
        <taxon>Agaricomycetidae</taxon>
        <taxon>Agaricales</taxon>
        <taxon>Agaricineae</taxon>
        <taxon>Psathyrellaceae</taxon>
        <taxon>Ephemerocybe</taxon>
    </lineage>
</organism>
<feature type="binding site" description="axial binding residue" evidence="9">
    <location>
        <position position="447"/>
    </location>
    <ligand>
        <name>heme</name>
        <dbReference type="ChEBI" id="CHEBI:30413"/>
    </ligand>
    <ligandPart>
        <name>Fe</name>
        <dbReference type="ChEBI" id="CHEBI:18248"/>
    </ligandPart>
</feature>
<dbReference type="GO" id="GO:0005506">
    <property type="term" value="F:iron ion binding"/>
    <property type="evidence" value="ECO:0007669"/>
    <property type="project" value="InterPro"/>
</dbReference>
<evidence type="ECO:0000256" key="4">
    <source>
        <dbReference type="ARBA" id="ARBA00022617"/>
    </source>
</evidence>
<keyword evidence="4 9" id="KW-0349">Heme</keyword>
<dbReference type="SUPFAM" id="SSF48264">
    <property type="entry name" value="Cytochrome P450"/>
    <property type="match status" value="1"/>
</dbReference>
<evidence type="ECO:0000256" key="9">
    <source>
        <dbReference type="PIRSR" id="PIRSR602401-1"/>
    </source>
</evidence>
<dbReference type="InterPro" id="IPR017972">
    <property type="entry name" value="Cyt_P450_CS"/>
</dbReference>
<dbReference type="GO" id="GO:0020037">
    <property type="term" value="F:heme binding"/>
    <property type="evidence" value="ECO:0007669"/>
    <property type="project" value="InterPro"/>
</dbReference>
<evidence type="ECO:0000256" key="3">
    <source>
        <dbReference type="ARBA" id="ARBA00010617"/>
    </source>
</evidence>
<sequence>MIDIFQYPKTVTLLLLVLQGLLRQVLTRRKRLGASLPPGPKGLPLIGNLYDMPTSTRPELAYSELARQYGDMVYLETLGTKILVLSSLKRTTDLFERRSTIYSDRHRSPMLNKEMGYEAYFSLMPYGALWRRQRKLFHEYFNPTAVKRYHSMILEERLAFVEDLLNDPKSFSQRTRSYFTRVILRSTYGIQPKGNDDPFITQPAITVEGFNTVALTGTFMVDLIPALSYVPDSLPFTGWKKVAKFYRESSLESRISPFEYVCELHRQGVAPESAARSMIEKLPNREDPGYNEAFICAQDTTAVSYIGGSDTSLGAARSTLLLLAKNIDAQKRAQEELDEVVGPDRLPDFNDRPRLVYVNALIMEIMRMHQQLPIGLPHTSTEDDIYDGYFIPKGTLVFGNSWHILHDPNVFQDPFTFNPDRFIKNGELDKHVMNPFSAAFGYGRRICPGRHISLDSLYAMVTSTLALFNIYPPKNKHGAPVPLNEDFTDGVMPALKPFDLDISPRSPQHAEFLRGLTASLV</sequence>
<dbReference type="AlphaFoldDB" id="A0A8H5CHW7"/>
<gene>
    <name evidence="11" type="ORF">D9611_002059</name>
</gene>
<keyword evidence="7 9" id="KW-0408">Iron</keyword>
<dbReference type="PANTHER" id="PTHR46300:SF7">
    <property type="entry name" value="P450, PUTATIVE (EUROFUNG)-RELATED"/>
    <property type="match status" value="1"/>
</dbReference>
<evidence type="ECO:0000256" key="10">
    <source>
        <dbReference type="RuleBase" id="RU000461"/>
    </source>
</evidence>
<dbReference type="PROSITE" id="PS00086">
    <property type="entry name" value="CYTOCHROME_P450"/>
    <property type="match status" value="1"/>
</dbReference>
<evidence type="ECO:0000256" key="8">
    <source>
        <dbReference type="ARBA" id="ARBA00023033"/>
    </source>
</evidence>
<comment type="caution">
    <text evidence="11">The sequence shown here is derived from an EMBL/GenBank/DDBJ whole genome shotgun (WGS) entry which is preliminary data.</text>
</comment>
<evidence type="ECO:0000256" key="6">
    <source>
        <dbReference type="ARBA" id="ARBA00023002"/>
    </source>
</evidence>
<keyword evidence="12" id="KW-1185">Reference proteome</keyword>
<protein>
    <recommendedName>
        <fullName evidence="13">Cytochrome P450</fullName>
    </recommendedName>
</protein>
<dbReference type="Gene3D" id="1.10.630.10">
    <property type="entry name" value="Cytochrome P450"/>
    <property type="match status" value="1"/>
</dbReference>
<name>A0A8H5CHW7_9AGAR</name>
<evidence type="ECO:0000256" key="7">
    <source>
        <dbReference type="ARBA" id="ARBA00023004"/>
    </source>
</evidence>
<dbReference type="Pfam" id="PF00067">
    <property type="entry name" value="p450"/>
    <property type="match status" value="1"/>
</dbReference>
<evidence type="ECO:0000256" key="2">
    <source>
        <dbReference type="ARBA" id="ARBA00005179"/>
    </source>
</evidence>
<evidence type="ECO:0008006" key="13">
    <source>
        <dbReference type="Google" id="ProtNLM"/>
    </source>
</evidence>
<evidence type="ECO:0000313" key="11">
    <source>
        <dbReference type="EMBL" id="KAF5342019.1"/>
    </source>
</evidence>
<keyword evidence="6 10" id="KW-0560">Oxidoreductase</keyword>
<evidence type="ECO:0000256" key="1">
    <source>
        <dbReference type="ARBA" id="ARBA00001971"/>
    </source>
</evidence>
<accession>A0A8H5CHW7</accession>
<dbReference type="PRINTS" id="PR00463">
    <property type="entry name" value="EP450I"/>
</dbReference>
<dbReference type="GO" id="GO:0016705">
    <property type="term" value="F:oxidoreductase activity, acting on paired donors, with incorporation or reduction of molecular oxygen"/>
    <property type="evidence" value="ECO:0007669"/>
    <property type="project" value="InterPro"/>
</dbReference>
<dbReference type="OrthoDB" id="2789670at2759"/>
<comment type="pathway">
    <text evidence="2">Secondary metabolite biosynthesis.</text>
</comment>
<keyword evidence="8 10" id="KW-0503">Monooxygenase</keyword>
<dbReference type="CDD" id="cd11065">
    <property type="entry name" value="CYP64-like"/>
    <property type="match status" value="1"/>
</dbReference>
<dbReference type="InterPro" id="IPR001128">
    <property type="entry name" value="Cyt_P450"/>
</dbReference>
<dbReference type="GO" id="GO:0004497">
    <property type="term" value="F:monooxygenase activity"/>
    <property type="evidence" value="ECO:0007669"/>
    <property type="project" value="UniProtKB-KW"/>
</dbReference>
<reference evidence="11 12" key="1">
    <citation type="journal article" date="2020" name="ISME J.">
        <title>Uncovering the hidden diversity of litter-decomposition mechanisms in mushroom-forming fungi.</title>
        <authorList>
            <person name="Floudas D."/>
            <person name="Bentzer J."/>
            <person name="Ahren D."/>
            <person name="Johansson T."/>
            <person name="Persson P."/>
            <person name="Tunlid A."/>
        </authorList>
    </citation>
    <scope>NUCLEOTIDE SEQUENCE [LARGE SCALE GENOMIC DNA]</scope>
    <source>
        <strain evidence="11 12">CBS 175.51</strain>
    </source>
</reference>
<comment type="cofactor">
    <cofactor evidence="1 9">
        <name>heme</name>
        <dbReference type="ChEBI" id="CHEBI:30413"/>
    </cofactor>
</comment>
<keyword evidence="5 9" id="KW-0479">Metal-binding</keyword>
<dbReference type="InterPro" id="IPR036396">
    <property type="entry name" value="Cyt_P450_sf"/>
</dbReference>